<dbReference type="Pfam" id="PF14295">
    <property type="entry name" value="PAN_4"/>
    <property type="match status" value="2"/>
</dbReference>
<sequence>MEALKTVLSRRIALPVVAAAVLLQDVAEAGQYAGLRSQLVNLHSFAETEATSSGCLEAGKEYVGFALAEFSNVSDADTCQKRCSQHSDCVFFTFVSSGNRCLLHSTKPTEVKNNSNATAGPKRCHVCVLDGFDFKGQPNLVENGQPGIKTLSACQKACAKESRCYGYLFAPRINKCHLKTTQQCVGALAPDANYMAGPKTCTDEHWCIMKDVDYPKNDLRKVKADTAAACQDACLNDEKCEYFSLEGPKKDCWLKAGAKVPSSKTKKASVFSGPKHCGLPTTCIKERTKYVDDTIVIYPKTEVGSFAACQLKCWKNNKCVFMHFNSSGCTLSGSSATEVADANSKAGDVTC</sequence>
<evidence type="ECO:0000259" key="4">
    <source>
        <dbReference type="PROSITE" id="PS50948"/>
    </source>
</evidence>
<dbReference type="VEuPathDB" id="ToxoDB:Ncaninum_LIV_000007300"/>
<dbReference type="InterPro" id="IPR000177">
    <property type="entry name" value="Apple"/>
</dbReference>
<evidence type="ECO:0000256" key="3">
    <source>
        <dbReference type="SAM" id="SignalP"/>
    </source>
</evidence>
<dbReference type="Pfam" id="PF00024">
    <property type="entry name" value="PAN_1"/>
    <property type="match status" value="2"/>
</dbReference>
<dbReference type="EMBL" id="KP845096">
    <property type="protein sequence ID" value="AKP20515.1"/>
    <property type="molecule type" value="mRNA"/>
</dbReference>
<feature type="chain" id="PRO_5005207427" evidence="3">
    <location>
        <begin position="30"/>
        <end position="351"/>
    </location>
</feature>
<gene>
    <name evidence="5" type="primary">MIC17A</name>
</gene>
<name>A0A0H4MAT4_NEOCA</name>
<feature type="domain" description="Apple" evidence="4">
    <location>
        <begin position="55"/>
        <end position="124"/>
    </location>
</feature>
<evidence type="ECO:0000256" key="2">
    <source>
        <dbReference type="ARBA" id="ARBA00023157"/>
    </source>
</evidence>
<reference evidence="5" key="1">
    <citation type="submission" date="2015-02" db="EMBL/GenBank/DDBJ databases">
        <title>Peculiarities of the N. caninum Apple domain-containing paralogs MIC17A, MIC17B and MIC17C.</title>
        <authorList>
            <person name="Pollo-Oliveira L."/>
            <person name="Yatsuda A.P."/>
        </authorList>
    </citation>
    <scope>NUCLEOTIDE SEQUENCE</scope>
    <source>
        <strain evidence="5">Nc-1</strain>
    </source>
</reference>
<dbReference type="InterPro" id="IPR003609">
    <property type="entry name" value="Pan_app"/>
</dbReference>
<keyword evidence="2" id="KW-1015">Disulfide bond</keyword>
<dbReference type="GO" id="GO:0005576">
    <property type="term" value="C:extracellular region"/>
    <property type="evidence" value="ECO:0007669"/>
    <property type="project" value="InterPro"/>
</dbReference>
<dbReference type="SMR" id="A0A0H4MAT4"/>
<keyword evidence="3" id="KW-0732">Signal</keyword>
<evidence type="ECO:0000313" key="5">
    <source>
        <dbReference type="EMBL" id="AKP20515.1"/>
    </source>
</evidence>
<organism evidence="5">
    <name type="scientific">Neospora caninum</name>
    <name type="common">Coccidian parasite</name>
    <dbReference type="NCBI Taxonomy" id="29176"/>
    <lineage>
        <taxon>Eukaryota</taxon>
        <taxon>Sar</taxon>
        <taxon>Alveolata</taxon>
        <taxon>Apicomplexa</taxon>
        <taxon>Conoidasida</taxon>
        <taxon>Coccidia</taxon>
        <taxon>Eucoccidiorida</taxon>
        <taxon>Eimeriorina</taxon>
        <taxon>Sarcocystidae</taxon>
        <taxon>Neospora</taxon>
    </lineage>
</organism>
<feature type="signal peptide" evidence="3">
    <location>
        <begin position="1"/>
        <end position="29"/>
    </location>
</feature>
<dbReference type="Gene3D" id="3.50.4.10">
    <property type="entry name" value="Hepatocyte Growth Factor"/>
    <property type="match status" value="4"/>
</dbReference>
<dbReference type="VEuPathDB" id="ToxoDB:NCLIV_038120"/>
<dbReference type="SMART" id="SM00223">
    <property type="entry name" value="APPLE"/>
    <property type="match status" value="3"/>
</dbReference>
<dbReference type="CDD" id="cd01100">
    <property type="entry name" value="APPLE_Factor_XI_like"/>
    <property type="match status" value="2"/>
</dbReference>
<dbReference type="AlphaFoldDB" id="A0A0H4MAT4"/>
<dbReference type="OMA" id="PRINKCH"/>
<protein>
    <submittedName>
        <fullName evidence="5">Microneme protein 17 A</fullName>
    </submittedName>
</protein>
<evidence type="ECO:0000256" key="1">
    <source>
        <dbReference type="ARBA" id="ARBA00022737"/>
    </source>
</evidence>
<keyword evidence="1" id="KW-0677">Repeat</keyword>
<proteinExistence type="evidence at transcript level"/>
<dbReference type="PROSITE" id="PS50948">
    <property type="entry name" value="PAN"/>
    <property type="match status" value="2"/>
</dbReference>
<accession>A0A0H4MAT4</accession>
<dbReference type="GO" id="GO:0006508">
    <property type="term" value="P:proteolysis"/>
    <property type="evidence" value="ECO:0007669"/>
    <property type="project" value="InterPro"/>
</dbReference>
<feature type="domain" description="Apple" evidence="4">
    <location>
        <begin position="201"/>
        <end position="277"/>
    </location>
</feature>
<dbReference type="SUPFAM" id="SSF57414">
    <property type="entry name" value="Hairpin loop containing domain-like"/>
    <property type="match status" value="3"/>
</dbReference>